<dbReference type="SUPFAM" id="SSF48350">
    <property type="entry name" value="GTPase activation domain, GAP"/>
    <property type="match status" value="1"/>
</dbReference>
<dbReference type="Pfam" id="PF13516">
    <property type="entry name" value="LRR_6"/>
    <property type="match status" value="2"/>
</dbReference>
<feature type="compositionally biased region" description="Acidic residues" evidence="3">
    <location>
        <begin position="853"/>
        <end position="865"/>
    </location>
</feature>
<feature type="compositionally biased region" description="Basic and acidic residues" evidence="3">
    <location>
        <begin position="866"/>
        <end position="893"/>
    </location>
</feature>
<name>X6MKS4_RETFI</name>
<feature type="region of interest" description="Disordered" evidence="3">
    <location>
        <begin position="839"/>
        <end position="941"/>
    </location>
</feature>
<evidence type="ECO:0000256" key="1">
    <source>
        <dbReference type="ARBA" id="ARBA00022468"/>
    </source>
</evidence>
<evidence type="ECO:0000313" key="7">
    <source>
        <dbReference type="Proteomes" id="UP000023152"/>
    </source>
</evidence>
<feature type="compositionally biased region" description="Low complexity" evidence="3">
    <location>
        <begin position="318"/>
        <end position="332"/>
    </location>
</feature>
<keyword evidence="7" id="KW-1185">Reference proteome</keyword>
<dbReference type="GO" id="GO:0005096">
    <property type="term" value="F:GTPase activator activity"/>
    <property type="evidence" value="ECO:0007669"/>
    <property type="project" value="UniProtKB-KW"/>
</dbReference>
<evidence type="ECO:0000256" key="2">
    <source>
        <dbReference type="SAM" id="Coils"/>
    </source>
</evidence>
<feature type="region of interest" description="Disordered" evidence="3">
    <location>
        <begin position="268"/>
        <end position="332"/>
    </location>
</feature>
<reference evidence="6 7" key="1">
    <citation type="journal article" date="2013" name="Curr. Biol.">
        <title>The Genome of the Foraminiferan Reticulomyxa filosa.</title>
        <authorList>
            <person name="Glockner G."/>
            <person name="Hulsmann N."/>
            <person name="Schleicher M."/>
            <person name="Noegel A.A."/>
            <person name="Eichinger L."/>
            <person name="Gallinger C."/>
            <person name="Pawlowski J."/>
            <person name="Sierra R."/>
            <person name="Euteneuer U."/>
            <person name="Pillet L."/>
            <person name="Moustafa A."/>
            <person name="Platzer M."/>
            <person name="Groth M."/>
            <person name="Szafranski K."/>
            <person name="Schliwa M."/>
        </authorList>
    </citation>
    <scope>NUCLEOTIDE SEQUENCE [LARGE SCALE GENOMIC DNA]</scope>
</reference>
<feature type="compositionally biased region" description="Basic and acidic residues" evidence="3">
    <location>
        <begin position="914"/>
        <end position="923"/>
    </location>
</feature>
<feature type="compositionally biased region" description="Polar residues" evidence="3">
    <location>
        <begin position="894"/>
        <end position="913"/>
    </location>
</feature>
<dbReference type="CDD" id="cd00159">
    <property type="entry name" value="RhoGAP"/>
    <property type="match status" value="1"/>
</dbReference>
<proteinExistence type="predicted"/>
<evidence type="ECO:0000256" key="3">
    <source>
        <dbReference type="SAM" id="MobiDB-lite"/>
    </source>
</evidence>
<dbReference type="PANTHER" id="PTHR23177:SF35">
    <property type="entry name" value="RHO GTPASE-ACTIVATING PROTEIN GACA"/>
    <property type="match status" value="1"/>
</dbReference>
<protein>
    <submittedName>
        <fullName evidence="6">RhoGAP domain-containing protein</fullName>
    </submittedName>
</protein>
<evidence type="ECO:0000259" key="5">
    <source>
        <dbReference type="PROSITE" id="PS50238"/>
    </source>
</evidence>
<dbReference type="AlphaFoldDB" id="X6MKS4"/>
<dbReference type="InterPro" id="IPR000198">
    <property type="entry name" value="RhoGAP_dom"/>
</dbReference>
<dbReference type="EMBL" id="ASPP01020037">
    <property type="protein sequence ID" value="ETO14434.1"/>
    <property type="molecule type" value="Genomic_DNA"/>
</dbReference>
<dbReference type="PROSITE" id="PS50238">
    <property type="entry name" value="RHOGAP"/>
    <property type="match status" value="1"/>
</dbReference>
<dbReference type="GO" id="GO:0007165">
    <property type="term" value="P:signal transduction"/>
    <property type="evidence" value="ECO:0007669"/>
    <property type="project" value="InterPro"/>
</dbReference>
<feature type="coiled-coil region" evidence="2">
    <location>
        <begin position="570"/>
        <end position="597"/>
    </location>
</feature>
<keyword evidence="4" id="KW-1133">Transmembrane helix</keyword>
<dbReference type="Pfam" id="PF00620">
    <property type="entry name" value="RhoGAP"/>
    <property type="match status" value="1"/>
</dbReference>
<accession>X6MKS4</accession>
<dbReference type="Gene3D" id="1.10.555.10">
    <property type="entry name" value="Rho GTPase activation protein"/>
    <property type="match status" value="1"/>
</dbReference>
<dbReference type="SUPFAM" id="SSF52047">
    <property type="entry name" value="RNI-like"/>
    <property type="match status" value="2"/>
</dbReference>
<feature type="domain" description="Rho-GAP" evidence="5">
    <location>
        <begin position="632"/>
        <end position="810"/>
    </location>
</feature>
<dbReference type="PANTHER" id="PTHR23177">
    <property type="entry name" value="MKIAA1688 PROTEIN"/>
    <property type="match status" value="1"/>
</dbReference>
<dbReference type="Gene3D" id="3.80.10.10">
    <property type="entry name" value="Ribonuclease Inhibitor"/>
    <property type="match status" value="2"/>
</dbReference>
<feature type="compositionally biased region" description="Polar residues" evidence="3">
    <location>
        <begin position="924"/>
        <end position="933"/>
    </location>
</feature>
<keyword evidence="4" id="KW-0472">Membrane</keyword>
<keyword evidence="1" id="KW-0343">GTPase activation</keyword>
<feature type="transmembrane region" description="Helical" evidence="4">
    <location>
        <begin position="83"/>
        <end position="116"/>
    </location>
</feature>
<dbReference type="SMART" id="SM00324">
    <property type="entry name" value="RhoGAP"/>
    <property type="match status" value="1"/>
</dbReference>
<organism evidence="6 7">
    <name type="scientific">Reticulomyxa filosa</name>
    <dbReference type="NCBI Taxonomy" id="46433"/>
    <lineage>
        <taxon>Eukaryota</taxon>
        <taxon>Sar</taxon>
        <taxon>Rhizaria</taxon>
        <taxon>Retaria</taxon>
        <taxon>Foraminifera</taxon>
        <taxon>Monothalamids</taxon>
        <taxon>Reticulomyxidae</taxon>
        <taxon>Reticulomyxa</taxon>
    </lineage>
</organism>
<sequence>MTVLETNEHLESLEIHRVNFAKKSCQTLSASIALRTTKCVLNELNIIDCHLDRSLLLLLAPAFNLLQLRRVRIINCFLNNKVYIYIFMYMCIFVYLMYVCVFFSIHSLPFFLFFYFFKKKGCQTLCNALEESKQYATLNHINMSKNHFGSSGSKALASLIEKCGSLFRLVMMQCDLDGNEFIPALNTRPNSGKDHHQNLALWDTLTYLDLSNNSIGDKGSTALGVFLENSRVINLVKLSNCSLSPIQLQRIFRGAMVNQNGFNVKDQLFGTTSSTTTTTSTTSTNTASSNSDPVSPLQKPTSPSNSQSLPGGAFGVIASPSSPTSASSSLSTTTVSSVTGAGAGATSPFSSFTFLPTKRPTQDEILFASNLLSLSLDLSENNLGGKGVDVLVQELVARENYTIVSLNLAKNNLNVAELSQVIRSLTNLACLERLCVSENVKKGSFGKNADSKGDIGSALSLLCRNVPTLNEIAITGNDKQSYCIDIGLLPFVETLPYLSNLEFIDISGNKWGQYNNGALWKTWLEMVSKNRNLHVIKFFGNKISTEQIYNTLEVLACHTSVFEKLPKLELKQLLQKNAKKQSEIEDLIEQVKKQFKENRIQYEMDQQMINALPIEFRVEKELRRQVGCQFGIPIERIRGTIRFPDYQSRIPQILVRLRDCLKAKDGLKQEGIFRLQPDAKKFDHTKLMLDSNVFENDMHHNCVANAIKVWYRDLPIKVLHTVPLERIEKSSAVEDAADVIAKCLTEPHKSVFEWLLDLAVEVCEHKDINRMDAKNMAVVLSPNLYDTSLLPTTQALVFSQSLLKFTEAAIKWRIEFRKTHPYRPPDDMPSLKAGITVVREKTLSPNLGRGGNDDDDDDDDEDDDEDRRYVEQEDEKSRDPDKSESDDTSKQDTTKASQTNEQRLSNTSNNTHSSEQEHADKKLTLTSTTSNPSEQKDSDTRDARLTIDIVIKAIQKQNFFFF</sequence>
<feature type="compositionally biased region" description="Low complexity" evidence="3">
    <location>
        <begin position="271"/>
        <end position="291"/>
    </location>
</feature>
<keyword evidence="2" id="KW-0175">Coiled coil</keyword>
<dbReference type="InterPro" id="IPR032675">
    <property type="entry name" value="LRR_dom_sf"/>
</dbReference>
<dbReference type="SMART" id="SM00368">
    <property type="entry name" value="LRR_RI"/>
    <property type="match status" value="3"/>
</dbReference>
<feature type="compositionally biased region" description="Polar residues" evidence="3">
    <location>
        <begin position="298"/>
        <end position="309"/>
    </location>
</feature>
<dbReference type="InterPro" id="IPR008936">
    <property type="entry name" value="Rho_GTPase_activation_prot"/>
</dbReference>
<dbReference type="OrthoDB" id="120976at2759"/>
<gene>
    <name evidence="6" type="ORF">RFI_22931</name>
</gene>
<dbReference type="InterPro" id="IPR044785">
    <property type="entry name" value="RopGAP1-5"/>
</dbReference>
<evidence type="ECO:0000256" key="4">
    <source>
        <dbReference type="SAM" id="Phobius"/>
    </source>
</evidence>
<comment type="caution">
    <text evidence="6">The sequence shown here is derived from an EMBL/GenBank/DDBJ whole genome shotgun (WGS) entry which is preliminary data.</text>
</comment>
<evidence type="ECO:0000313" key="6">
    <source>
        <dbReference type="EMBL" id="ETO14434.1"/>
    </source>
</evidence>
<dbReference type="Proteomes" id="UP000023152">
    <property type="component" value="Unassembled WGS sequence"/>
</dbReference>
<keyword evidence="4" id="KW-0812">Transmembrane</keyword>
<dbReference type="InterPro" id="IPR001611">
    <property type="entry name" value="Leu-rich_rpt"/>
</dbReference>